<dbReference type="GO" id="GO:0003700">
    <property type="term" value="F:DNA-binding transcription factor activity"/>
    <property type="evidence" value="ECO:0007669"/>
    <property type="project" value="UniProtKB-UniRule"/>
</dbReference>
<evidence type="ECO:0000256" key="6">
    <source>
        <dbReference type="ARBA" id="ARBA00023242"/>
    </source>
</evidence>
<dbReference type="Gene3D" id="6.10.250.2430">
    <property type="match status" value="1"/>
</dbReference>
<evidence type="ECO:0000313" key="9">
    <source>
        <dbReference type="EMBL" id="KAJ1690518.1"/>
    </source>
</evidence>
<dbReference type="PANTHER" id="PTHR12632">
    <property type="entry name" value="TRANSCRIPTION FACTOR NF-Y ALPHA-RELATED"/>
    <property type="match status" value="1"/>
</dbReference>
<dbReference type="PROSITE" id="PS51152">
    <property type="entry name" value="NFYA_HAP2_2"/>
    <property type="match status" value="1"/>
</dbReference>
<sequence>MSSNGSTLPWWIGPQVLYTEPLVSQFKPLSVDNTNRGDQFTICTRQSHQVIDPLPKPGLEKAADSGLKFSIFPGSLDMGRNQKSLEPTVAVPPPSSYPEFQGRFELGLGQSMVSPNFSYADQCYGLYPTYGSQHMQGRMLLPLSMTNEGPIYVNAKQFNGILRRRKARAKAEKANMLAKARKPYLHESRHLHAMRRARGAGGRFLNTKAEGNKTFDKSNKSQNSNSITNFPLSVNCTYPNAPQTQLVNSPSSEVLQTTELVTNPNSLTRSGSLSGSEVTSVYSRENMVHVDHYQAAFYHPMQNLLDSDHVTPSGFSVKWATAADGCCDLLKV</sequence>
<protein>
    <recommendedName>
        <fullName evidence="8">Nuclear transcription factor Y subunit</fullName>
    </recommendedName>
</protein>
<organism evidence="9 10">
    <name type="scientific">Rhynchospora breviuscula</name>
    <dbReference type="NCBI Taxonomy" id="2022672"/>
    <lineage>
        <taxon>Eukaryota</taxon>
        <taxon>Viridiplantae</taxon>
        <taxon>Streptophyta</taxon>
        <taxon>Embryophyta</taxon>
        <taxon>Tracheophyta</taxon>
        <taxon>Spermatophyta</taxon>
        <taxon>Magnoliopsida</taxon>
        <taxon>Liliopsida</taxon>
        <taxon>Poales</taxon>
        <taxon>Cyperaceae</taxon>
        <taxon>Cyperoideae</taxon>
        <taxon>Rhynchosporeae</taxon>
        <taxon>Rhynchospora</taxon>
    </lineage>
</organism>
<keyword evidence="4" id="KW-0010">Activator</keyword>
<comment type="subcellular location">
    <subcellularLocation>
        <location evidence="1 8">Nucleus</location>
    </subcellularLocation>
</comment>
<evidence type="ECO:0000256" key="1">
    <source>
        <dbReference type="ARBA" id="ARBA00004123"/>
    </source>
</evidence>
<dbReference type="PROSITE" id="PS00686">
    <property type="entry name" value="NFYA_HAP2_1"/>
    <property type="match status" value="1"/>
</dbReference>
<keyword evidence="2 8" id="KW-0805">Transcription regulation</keyword>
<proteinExistence type="inferred from homology"/>
<accession>A0A9Q0CAW8</accession>
<comment type="subunit">
    <text evidence="7">Heterotrimeric transcription factor composed of three components, NF-YA, NF-YB and NF-YC. NF-YB and NF-YC must interact and dimerize for NF-YA association and DNA binding.</text>
</comment>
<gene>
    <name evidence="9" type="ORF">LUZ63_014673</name>
</gene>
<keyword evidence="3 8" id="KW-0238">DNA-binding</keyword>
<evidence type="ECO:0000256" key="3">
    <source>
        <dbReference type="ARBA" id="ARBA00023125"/>
    </source>
</evidence>
<dbReference type="InterPro" id="IPR018362">
    <property type="entry name" value="CCAAT-binding_factor_CS"/>
</dbReference>
<keyword evidence="10" id="KW-1185">Reference proteome</keyword>
<evidence type="ECO:0000313" key="10">
    <source>
        <dbReference type="Proteomes" id="UP001151287"/>
    </source>
</evidence>
<dbReference type="SMART" id="SM00521">
    <property type="entry name" value="CBF"/>
    <property type="match status" value="1"/>
</dbReference>
<dbReference type="GO" id="GO:0003677">
    <property type="term" value="F:DNA binding"/>
    <property type="evidence" value="ECO:0007669"/>
    <property type="project" value="UniProtKB-KW"/>
</dbReference>
<dbReference type="Pfam" id="PF02045">
    <property type="entry name" value="CBFB_NFYA"/>
    <property type="match status" value="1"/>
</dbReference>
<evidence type="ECO:0000256" key="4">
    <source>
        <dbReference type="ARBA" id="ARBA00023159"/>
    </source>
</evidence>
<dbReference type="PRINTS" id="PR00616">
    <property type="entry name" value="CCAATSUBUNTB"/>
</dbReference>
<reference evidence="9" key="1">
    <citation type="journal article" date="2022" name="Cell">
        <title>Repeat-based holocentromeres influence genome architecture and karyotype evolution.</title>
        <authorList>
            <person name="Hofstatter P.G."/>
            <person name="Thangavel G."/>
            <person name="Lux T."/>
            <person name="Neumann P."/>
            <person name="Vondrak T."/>
            <person name="Novak P."/>
            <person name="Zhang M."/>
            <person name="Costa L."/>
            <person name="Castellani M."/>
            <person name="Scott A."/>
            <person name="Toegelov H."/>
            <person name="Fuchs J."/>
            <person name="Mata-Sucre Y."/>
            <person name="Dias Y."/>
            <person name="Vanzela A.L.L."/>
            <person name="Huettel B."/>
            <person name="Almeida C.C.S."/>
            <person name="Simkova H."/>
            <person name="Souza G."/>
            <person name="Pedrosa-Harand A."/>
            <person name="Macas J."/>
            <person name="Mayer K.F.X."/>
            <person name="Houben A."/>
            <person name="Marques A."/>
        </authorList>
    </citation>
    <scope>NUCLEOTIDE SEQUENCE</scope>
    <source>
        <strain evidence="9">RhyBre1mFocal</strain>
    </source>
</reference>
<evidence type="ECO:0000256" key="5">
    <source>
        <dbReference type="ARBA" id="ARBA00023163"/>
    </source>
</evidence>
<comment type="caution">
    <text evidence="9">The sequence shown here is derived from an EMBL/GenBank/DDBJ whole genome shotgun (WGS) entry which is preliminary data.</text>
</comment>
<dbReference type="Proteomes" id="UP001151287">
    <property type="component" value="Unassembled WGS sequence"/>
</dbReference>
<keyword evidence="5 8" id="KW-0804">Transcription</keyword>
<evidence type="ECO:0000256" key="8">
    <source>
        <dbReference type="RuleBase" id="RU367155"/>
    </source>
</evidence>
<dbReference type="InterPro" id="IPR001289">
    <property type="entry name" value="NFYA"/>
</dbReference>
<dbReference type="GO" id="GO:0016602">
    <property type="term" value="C:CCAAT-binding factor complex"/>
    <property type="evidence" value="ECO:0007669"/>
    <property type="project" value="InterPro"/>
</dbReference>
<name>A0A9Q0CAW8_9POAL</name>
<dbReference type="OrthoDB" id="1097733at2759"/>
<evidence type="ECO:0000256" key="7">
    <source>
        <dbReference type="ARBA" id="ARBA00025911"/>
    </source>
</evidence>
<evidence type="ECO:0000256" key="2">
    <source>
        <dbReference type="ARBA" id="ARBA00023015"/>
    </source>
</evidence>
<comment type="similarity">
    <text evidence="8">Belongs to the NFYA/HAP2 subunit family.</text>
</comment>
<keyword evidence="6 8" id="KW-0539">Nucleus</keyword>
<dbReference type="EMBL" id="JAMQYH010000004">
    <property type="protein sequence ID" value="KAJ1690518.1"/>
    <property type="molecule type" value="Genomic_DNA"/>
</dbReference>
<dbReference type="AlphaFoldDB" id="A0A9Q0CAW8"/>
<comment type="function">
    <text evidence="8">Component of the sequence-specific heterotrimeric transcription factor (NF-Y) which specifically recognizes a 5'-CCAAT-3' box motif found in the promoters of its target genes.</text>
</comment>